<keyword evidence="3" id="KW-0804">Transcription</keyword>
<reference evidence="6 7" key="1">
    <citation type="submission" date="2020-03" db="EMBL/GenBank/DDBJ databases">
        <authorList>
            <person name="Wang L."/>
            <person name="He N."/>
            <person name="Li Y."/>
            <person name="Fang Y."/>
            <person name="Zhang F."/>
        </authorList>
    </citation>
    <scope>NUCLEOTIDE SEQUENCE [LARGE SCALE GENOMIC DNA]</scope>
    <source>
        <strain evidence="7">hsmgli-8</strain>
    </source>
</reference>
<feature type="domain" description="HTH iclR-type" evidence="4">
    <location>
        <begin position="11"/>
        <end position="72"/>
    </location>
</feature>
<keyword evidence="7" id="KW-1185">Reference proteome</keyword>
<organism evidence="6 7">
    <name type="scientific">Pseudomonas quercus</name>
    <dbReference type="NCBI Taxonomy" id="2722792"/>
    <lineage>
        <taxon>Bacteria</taxon>
        <taxon>Pseudomonadati</taxon>
        <taxon>Pseudomonadota</taxon>
        <taxon>Gammaproteobacteria</taxon>
        <taxon>Pseudomonadales</taxon>
        <taxon>Pseudomonadaceae</taxon>
        <taxon>Pseudomonas</taxon>
    </lineage>
</organism>
<dbReference type="Proteomes" id="UP000746535">
    <property type="component" value="Unassembled WGS sequence"/>
</dbReference>
<evidence type="ECO:0000313" key="6">
    <source>
        <dbReference type="EMBL" id="NJP01141.1"/>
    </source>
</evidence>
<dbReference type="Pfam" id="PF09339">
    <property type="entry name" value="HTH_IclR"/>
    <property type="match status" value="1"/>
</dbReference>
<dbReference type="InterPro" id="IPR005471">
    <property type="entry name" value="Tscrpt_reg_IclR_N"/>
</dbReference>
<evidence type="ECO:0000256" key="1">
    <source>
        <dbReference type="ARBA" id="ARBA00023015"/>
    </source>
</evidence>
<dbReference type="InterPro" id="IPR036388">
    <property type="entry name" value="WH-like_DNA-bd_sf"/>
</dbReference>
<gene>
    <name evidence="6" type="ORF">HBH25_09715</name>
</gene>
<proteinExistence type="predicted"/>
<dbReference type="RefSeq" id="WP_168083709.1">
    <property type="nucleotide sequence ID" value="NZ_JAAVJI010000004.1"/>
</dbReference>
<protein>
    <submittedName>
        <fullName evidence="6">IclR family transcriptional regulator</fullName>
    </submittedName>
</protein>
<keyword evidence="2" id="KW-0238">DNA-binding</keyword>
<dbReference type="InterPro" id="IPR036390">
    <property type="entry name" value="WH_DNA-bd_sf"/>
</dbReference>
<evidence type="ECO:0000256" key="3">
    <source>
        <dbReference type="ARBA" id="ARBA00023163"/>
    </source>
</evidence>
<name>A0ABX0YCQ3_9PSED</name>
<evidence type="ECO:0000313" key="7">
    <source>
        <dbReference type="Proteomes" id="UP000746535"/>
    </source>
</evidence>
<dbReference type="SUPFAM" id="SSF55781">
    <property type="entry name" value="GAF domain-like"/>
    <property type="match status" value="1"/>
</dbReference>
<dbReference type="PANTHER" id="PTHR30136:SF35">
    <property type="entry name" value="HTH-TYPE TRANSCRIPTIONAL REGULATOR RV1719"/>
    <property type="match status" value="1"/>
</dbReference>
<dbReference type="PANTHER" id="PTHR30136">
    <property type="entry name" value="HELIX-TURN-HELIX TRANSCRIPTIONAL REGULATOR, ICLR FAMILY"/>
    <property type="match status" value="1"/>
</dbReference>
<dbReference type="InterPro" id="IPR050707">
    <property type="entry name" value="HTH_MetabolicPath_Reg"/>
</dbReference>
<evidence type="ECO:0000259" key="4">
    <source>
        <dbReference type="PROSITE" id="PS51077"/>
    </source>
</evidence>
<dbReference type="Gene3D" id="1.10.10.10">
    <property type="entry name" value="Winged helix-like DNA-binding domain superfamily/Winged helix DNA-binding domain"/>
    <property type="match status" value="1"/>
</dbReference>
<dbReference type="SUPFAM" id="SSF46785">
    <property type="entry name" value="Winged helix' DNA-binding domain"/>
    <property type="match status" value="1"/>
</dbReference>
<sequence length="245" mass="25958">MSLPDAERGGIQIISRAAAILRCLEAEPLGLSLGVIAKRIALPRSTVQRLVDALAVEQLVETRGGAGVRLGPALMRLAARSHFDLTAKARPHLEALSQRTGETVVLAHASGLDMMILHCVVSSQALRVAPGVNSLLSIYATSCGKVILAQMPERSVRELLEGNMRPLTPNTLGLEALIEQLKEVRATGFSCDYEEHMPGVGAMAVGLATTQGMYGLSLVGPASRIRAHETANKQALLACQAQISL</sequence>
<feature type="domain" description="IclR-ED" evidence="5">
    <location>
        <begin position="66"/>
        <end position="245"/>
    </location>
</feature>
<dbReference type="SMART" id="SM00346">
    <property type="entry name" value="HTH_ICLR"/>
    <property type="match status" value="1"/>
</dbReference>
<keyword evidence="1" id="KW-0805">Transcription regulation</keyword>
<accession>A0ABX0YCQ3</accession>
<dbReference type="InterPro" id="IPR029016">
    <property type="entry name" value="GAF-like_dom_sf"/>
</dbReference>
<dbReference type="InterPro" id="IPR014757">
    <property type="entry name" value="Tscrpt_reg_IclR_C"/>
</dbReference>
<dbReference type="EMBL" id="JAAVJI010000004">
    <property type="protein sequence ID" value="NJP01141.1"/>
    <property type="molecule type" value="Genomic_DNA"/>
</dbReference>
<evidence type="ECO:0000259" key="5">
    <source>
        <dbReference type="PROSITE" id="PS51078"/>
    </source>
</evidence>
<dbReference type="Gene3D" id="3.30.450.40">
    <property type="match status" value="1"/>
</dbReference>
<dbReference type="Pfam" id="PF01614">
    <property type="entry name" value="IclR_C"/>
    <property type="match status" value="1"/>
</dbReference>
<dbReference type="PROSITE" id="PS51077">
    <property type="entry name" value="HTH_ICLR"/>
    <property type="match status" value="1"/>
</dbReference>
<evidence type="ECO:0000256" key="2">
    <source>
        <dbReference type="ARBA" id="ARBA00023125"/>
    </source>
</evidence>
<dbReference type="PROSITE" id="PS51078">
    <property type="entry name" value="ICLR_ED"/>
    <property type="match status" value="1"/>
</dbReference>
<comment type="caution">
    <text evidence="6">The sequence shown here is derived from an EMBL/GenBank/DDBJ whole genome shotgun (WGS) entry which is preliminary data.</text>
</comment>